<protein>
    <submittedName>
        <fullName evidence="2">Putative secreted protein</fullName>
    </submittedName>
</protein>
<dbReference type="AlphaFoldDB" id="A0A6B0UGR6"/>
<reference evidence="2" key="1">
    <citation type="submission" date="2019-12" db="EMBL/GenBank/DDBJ databases">
        <title>An insight into the sialome of adult female Ixodes ricinus ticks feeding for 6 days.</title>
        <authorList>
            <person name="Perner J."/>
            <person name="Ribeiro J.M.C."/>
        </authorList>
    </citation>
    <scope>NUCLEOTIDE SEQUENCE</scope>
    <source>
        <strain evidence="2">Semi-engorged</strain>
        <tissue evidence="2">Salivary glands</tissue>
    </source>
</reference>
<feature type="signal peptide" evidence="1">
    <location>
        <begin position="1"/>
        <end position="28"/>
    </location>
</feature>
<evidence type="ECO:0000313" key="2">
    <source>
        <dbReference type="EMBL" id="MXU87976.1"/>
    </source>
</evidence>
<feature type="chain" id="PRO_5025558525" evidence="1">
    <location>
        <begin position="29"/>
        <end position="99"/>
    </location>
</feature>
<evidence type="ECO:0000256" key="1">
    <source>
        <dbReference type="SAM" id="SignalP"/>
    </source>
</evidence>
<organism evidence="2">
    <name type="scientific">Ixodes ricinus</name>
    <name type="common">Common tick</name>
    <name type="synonym">Acarus ricinus</name>
    <dbReference type="NCBI Taxonomy" id="34613"/>
    <lineage>
        <taxon>Eukaryota</taxon>
        <taxon>Metazoa</taxon>
        <taxon>Ecdysozoa</taxon>
        <taxon>Arthropoda</taxon>
        <taxon>Chelicerata</taxon>
        <taxon>Arachnida</taxon>
        <taxon>Acari</taxon>
        <taxon>Parasitiformes</taxon>
        <taxon>Ixodida</taxon>
        <taxon>Ixodoidea</taxon>
        <taxon>Ixodidae</taxon>
        <taxon>Ixodinae</taxon>
        <taxon>Ixodes</taxon>
    </lineage>
</organism>
<name>A0A6B0UGR6_IXORI</name>
<accession>A0A6B0UGR6</accession>
<sequence length="99" mass="10444">MTLRSCYTDARASSLLLLRAASFLACRANESGCDGTSKGPNGAGSKLGLCCSRVKHIGVGGTPWQPACFSVSKCLPEAQLGSTCVDTHALHYYHLIPTR</sequence>
<proteinExistence type="predicted"/>
<dbReference type="EMBL" id="GIFC01005893">
    <property type="protein sequence ID" value="MXU87976.1"/>
    <property type="molecule type" value="Transcribed_RNA"/>
</dbReference>
<keyword evidence="1" id="KW-0732">Signal</keyword>